<dbReference type="AlphaFoldDB" id="A0A5D0CWA3"/>
<dbReference type="Pfam" id="PF04307">
    <property type="entry name" value="YdjM"/>
    <property type="match status" value="1"/>
</dbReference>
<dbReference type="RefSeq" id="WP_148449715.1">
    <property type="nucleotide sequence ID" value="NZ_VSDO01000001.1"/>
</dbReference>
<evidence type="ECO:0000256" key="1">
    <source>
        <dbReference type="SAM" id="Phobius"/>
    </source>
</evidence>
<evidence type="ECO:0000313" key="3">
    <source>
        <dbReference type="Proteomes" id="UP000325218"/>
    </source>
</evidence>
<dbReference type="EMBL" id="VSDO01000001">
    <property type="protein sequence ID" value="TYA14226.1"/>
    <property type="molecule type" value="Genomic_DNA"/>
</dbReference>
<proteinExistence type="predicted"/>
<protein>
    <submittedName>
        <fullName evidence="2">Metal-dependent hydrolase</fullName>
    </submittedName>
</protein>
<comment type="caution">
    <text evidence="2">The sequence shown here is derived from an EMBL/GenBank/DDBJ whole genome shotgun (WGS) entry which is preliminary data.</text>
</comment>
<name>A0A5D0CWA3_9BACL</name>
<feature type="transmembrane region" description="Helical" evidence="1">
    <location>
        <begin position="78"/>
        <end position="104"/>
    </location>
</feature>
<organism evidence="2 3">
    <name type="scientific">Paenibacillus faecis</name>
    <dbReference type="NCBI Taxonomy" id="862114"/>
    <lineage>
        <taxon>Bacteria</taxon>
        <taxon>Bacillati</taxon>
        <taxon>Bacillota</taxon>
        <taxon>Bacilli</taxon>
        <taxon>Bacillales</taxon>
        <taxon>Paenibacillaceae</taxon>
        <taxon>Paenibacillus</taxon>
    </lineage>
</organism>
<accession>A0A5D0CWA3</accession>
<keyword evidence="3" id="KW-1185">Reference proteome</keyword>
<feature type="transmembrane region" description="Helical" evidence="1">
    <location>
        <begin position="144"/>
        <end position="163"/>
    </location>
</feature>
<gene>
    <name evidence="2" type="ORF">FRY98_00630</name>
</gene>
<dbReference type="Proteomes" id="UP000325218">
    <property type="component" value="Unassembled WGS sequence"/>
</dbReference>
<evidence type="ECO:0000313" key="2">
    <source>
        <dbReference type="EMBL" id="TYA14226.1"/>
    </source>
</evidence>
<dbReference type="PANTHER" id="PTHR35531">
    <property type="entry name" value="INNER MEMBRANE PROTEIN YBCI-RELATED"/>
    <property type="match status" value="1"/>
</dbReference>
<keyword evidence="1" id="KW-0812">Transmembrane</keyword>
<keyword evidence="2" id="KW-0378">Hydrolase</keyword>
<dbReference type="PANTHER" id="PTHR35531:SF1">
    <property type="entry name" value="INNER MEMBRANE PROTEIN YBCI-RELATED"/>
    <property type="match status" value="1"/>
</dbReference>
<keyword evidence="1" id="KW-0472">Membrane</keyword>
<keyword evidence="1" id="KW-1133">Transmembrane helix</keyword>
<reference evidence="2 3" key="1">
    <citation type="submission" date="2019-08" db="EMBL/GenBank/DDBJ databases">
        <title>Genome sequencing of Paenibacillus faecis DSM 23593(T).</title>
        <authorList>
            <person name="Kook J.-K."/>
            <person name="Park S.-N."/>
            <person name="Lim Y.K."/>
        </authorList>
    </citation>
    <scope>NUCLEOTIDE SEQUENCE [LARGE SCALE GENOMIC DNA]</scope>
    <source>
        <strain evidence="2 3">DSM 23593</strain>
    </source>
</reference>
<dbReference type="OrthoDB" id="5459053at2"/>
<dbReference type="GO" id="GO:0016787">
    <property type="term" value="F:hydrolase activity"/>
    <property type="evidence" value="ECO:0007669"/>
    <property type="project" value="UniProtKB-KW"/>
</dbReference>
<sequence length="166" mass="18274">MLQKTHSLAGLLAAEGVLAYYHQPLFSWEGAAALTIGCLAGPLADIDKKGSTMAKLLLPLSWILQLAKVKHRTLTHSLLFILALGSLLSALPAFFFWTFILAYASHTLIDMFNDQGVALLWPWNRKFRLVPKFLAIETGSFTEGVFRLLLGAAVVIYPVLNYASVL</sequence>
<dbReference type="InterPro" id="IPR007404">
    <property type="entry name" value="YdjM-like"/>
</dbReference>